<name>A0A7J0F3M5_9ERIC</name>
<dbReference type="OrthoDB" id="5835829at2759"/>
<dbReference type="EMBL" id="BJWL01000008">
    <property type="protein sequence ID" value="GFY93291.1"/>
    <property type="molecule type" value="Genomic_DNA"/>
</dbReference>
<sequence>MRFSHGSGAKRCDSGDRWFDSANALPSPAMPSSHRFGIGIPSPHRIRGQGYKSIPHWGSGHFIPMADMAKLLAQHGVTITIITTPLVAARLIQIIQWSAASSLPVRLLHVPFPYMVSGLPEGSETMETIPSLDLMKNFYIAIEMLQQPFERLFEPGLPRSRIDSGGAGEPMIMWPMFTEQFFNEKLVVQALGTGVGVGA</sequence>
<dbReference type="AlphaFoldDB" id="A0A7J0F3M5"/>
<dbReference type="Gene3D" id="3.40.50.2000">
    <property type="entry name" value="Glycogen Phosphorylase B"/>
    <property type="match status" value="2"/>
</dbReference>
<dbReference type="SUPFAM" id="SSF53756">
    <property type="entry name" value="UDP-Glycosyltransferase/glycogen phosphorylase"/>
    <property type="match status" value="2"/>
</dbReference>
<protein>
    <recommendedName>
        <fullName evidence="4">UDP-Glycosyltransferase superfamily protein</fullName>
    </recommendedName>
</protein>
<gene>
    <name evidence="2" type="ORF">Acr_08g0016870</name>
</gene>
<dbReference type="PANTHER" id="PTHR48047">
    <property type="entry name" value="GLYCOSYLTRANSFERASE"/>
    <property type="match status" value="1"/>
</dbReference>
<reference evidence="2 3" key="1">
    <citation type="submission" date="2019-07" db="EMBL/GenBank/DDBJ databases">
        <title>De Novo Assembly of kiwifruit Actinidia rufa.</title>
        <authorList>
            <person name="Sugita-Konishi S."/>
            <person name="Sato K."/>
            <person name="Mori E."/>
            <person name="Abe Y."/>
            <person name="Kisaki G."/>
            <person name="Hamano K."/>
            <person name="Suezawa K."/>
            <person name="Otani M."/>
            <person name="Fukuda T."/>
            <person name="Manabe T."/>
            <person name="Gomi K."/>
            <person name="Tabuchi M."/>
            <person name="Akimitsu K."/>
            <person name="Kataoka I."/>
        </authorList>
    </citation>
    <scope>NUCLEOTIDE SEQUENCE [LARGE SCALE GENOMIC DNA]</scope>
    <source>
        <strain evidence="3">cv. Fuchu</strain>
    </source>
</reference>
<proteinExistence type="inferred from homology"/>
<dbReference type="Proteomes" id="UP000585474">
    <property type="component" value="Unassembled WGS sequence"/>
</dbReference>
<accession>A0A7J0F3M5</accession>
<evidence type="ECO:0000313" key="3">
    <source>
        <dbReference type="Proteomes" id="UP000585474"/>
    </source>
</evidence>
<evidence type="ECO:0008006" key="4">
    <source>
        <dbReference type="Google" id="ProtNLM"/>
    </source>
</evidence>
<keyword evidence="3" id="KW-1185">Reference proteome</keyword>
<dbReference type="GO" id="GO:0035251">
    <property type="term" value="F:UDP-glucosyltransferase activity"/>
    <property type="evidence" value="ECO:0007669"/>
    <property type="project" value="TreeGrafter"/>
</dbReference>
<evidence type="ECO:0000256" key="1">
    <source>
        <dbReference type="ARBA" id="ARBA00009995"/>
    </source>
</evidence>
<comment type="caution">
    <text evidence="2">The sequence shown here is derived from an EMBL/GenBank/DDBJ whole genome shotgun (WGS) entry which is preliminary data.</text>
</comment>
<evidence type="ECO:0000313" key="2">
    <source>
        <dbReference type="EMBL" id="GFY93291.1"/>
    </source>
</evidence>
<organism evidence="2 3">
    <name type="scientific">Actinidia rufa</name>
    <dbReference type="NCBI Taxonomy" id="165716"/>
    <lineage>
        <taxon>Eukaryota</taxon>
        <taxon>Viridiplantae</taxon>
        <taxon>Streptophyta</taxon>
        <taxon>Embryophyta</taxon>
        <taxon>Tracheophyta</taxon>
        <taxon>Spermatophyta</taxon>
        <taxon>Magnoliopsida</taxon>
        <taxon>eudicotyledons</taxon>
        <taxon>Gunneridae</taxon>
        <taxon>Pentapetalae</taxon>
        <taxon>asterids</taxon>
        <taxon>Ericales</taxon>
        <taxon>Actinidiaceae</taxon>
        <taxon>Actinidia</taxon>
    </lineage>
</organism>
<comment type="similarity">
    <text evidence="1">Belongs to the UDP-glycosyltransferase family.</text>
</comment>
<dbReference type="PANTHER" id="PTHR48047:SF182">
    <property type="entry name" value="GLYCOSYLTRANSFERASE"/>
    <property type="match status" value="1"/>
</dbReference>